<proteinExistence type="predicted"/>
<dbReference type="SUPFAM" id="SSF48403">
    <property type="entry name" value="Ankyrin repeat"/>
    <property type="match status" value="1"/>
</dbReference>
<dbReference type="EMBL" id="MK500607">
    <property type="protein sequence ID" value="QBK93891.1"/>
    <property type="molecule type" value="Genomic_DNA"/>
</dbReference>
<evidence type="ECO:0000313" key="1">
    <source>
        <dbReference type="EMBL" id="QBK93891.1"/>
    </source>
</evidence>
<protein>
    <submittedName>
        <fullName evidence="1">Ankyrin repeat protein</fullName>
    </submittedName>
</protein>
<dbReference type="InterPro" id="IPR036770">
    <property type="entry name" value="Ankyrin_rpt-contain_sf"/>
</dbReference>
<sequence length="429" mass="50038">MEHLELHLGRDISLLIFEYLINDRDYTPFKYEDILLLSKKITKFRSLLRWAGEKGHLDIVKHISPHIKDKDDWIFCAIEAARKRHDHIFLYIMNKYNYMTPRVMEYAGQGGHPDIINFIRNNYDDADEHLIIGAAKVDNLELFIECIPSLENNINIWQDGVEPIIFTIAYNKSMKILKYVGEYIDGIILDVYWDEVIDTSSHGGNLDMFKYSLSKGADVTKIHDCSIGAGGNIEIVKHIESVKSIDWDKVILNAVEHGHDDLVLYAFNKSISNWKECMIAASKVGFLEILLLLEREVKEYISTAVWNKCMIAATENPEDEVMEIIKYCRTKGAYDWNECLREGARNLHFDIITYAESMGADDWEESLIRMRRPCFSSSGYDIQTTKDYEREKKKLTCSVKEYLENKLRMCRRRLDNRRIAEMLGWEESI</sequence>
<reference evidence="1" key="1">
    <citation type="journal article" date="2019" name="MBio">
        <title>Virus Genomes from Deep Sea Sediments Expand the Ocean Megavirome and Support Independent Origins of Viral Gigantism.</title>
        <authorList>
            <person name="Backstrom D."/>
            <person name="Yutin N."/>
            <person name="Jorgensen S.L."/>
            <person name="Dharamshi J."/>
            <person name="Homa F."/>
            <person name="Zaremba-Niedwiedzka K."/>
            <person name="Spang A."/>
            <person name="Wolf Y.I."/>
            <person name="Koonin E.V."/>
            <person name="Ettema T.J."/>
        </authorList>
    </citation>
    <scope>NUCLEOTIDE SEQUENCE</scope>
</reference>
<accession>A0A481ZI89</accession>
<organism evidence="1">
    <name type="scientific">Pithovirus LCPAC406</name>
    <dbReference type="NCBI Taxonomy" id="2506599"/>
    <lineage>
        <taxon>Viruses</taxon>
        <taxon>Pithoviruses</taxon>
    </lineage>
</organism>
<dbReference type="Gene3D" id="1.25.40.20">
    <property type="entry name" value="Ankyrin repeat-containing domain"/>
    <property type="match status" value="1"/>
</dbReference>
<gene>
    <name evidence="1" type="ORF">LCPAC406_02050</name>
</gene>
<name>A0A481ZI89_9VIRU</name>